<comment type="caution">
    <text evidence="2">The sequence shown here is derived from an EMBL/GenBank/DDBJ whole genome shotgun (WGS) entry which is preliminary data.</text>
</comment>
<dbReference type="AlphaFoldDB" id="A0A2S6GPC1"/>
<evidence type="ECO:0000313" key="3">
    <source>
        <dbReference type="Proteomes" id="UP000239203"/>
    </source>
</evidence>
<organism evidence="2 3">
    <name type="scientific">Actinokineospora auranticolor</name>
    <dbReference type="NCBI Taxonomy" id="155976"/>
    <lineage>
        <taxon>Bacteria</taxon>
        <taxon>Bacillati</taxon>
        <taxon>Actinomycetota</taxon>
        <taxon>Actinomycetes</taxon>
        <taxon>Pseudonocardiales</taxon>
        <taxon>Pseudonocardiaceae</taxon>
        <taxon>Actinokineospora</taxon>
    </lineage>
</organism>
<evidence type="ECO:0000313" key="2">
    <source>
        <dbReference type="EMBL" id="PPK67095.1"/>
    </source>
</evidence>
<keyword evidence="1" id="KW-0472">Membrane</keyword>
<evidence type="ECO:0000256" key="1">
    <source>
        <dbReference type="SAM" id="Phobius"/>
    </source>
</evidence>
<name>A0A2S6GPC1_9PSEU</name>
<dbReference type="EMBL" id="PTIX01000008">
    <property type="protein sequence ID" value="PPK67095.1"/>
    <property type="molecule type" value="Genomic_DNA"/>
</dbReference>
<keyword evidence="1" id="KW-1133">Transmembrane helix</keyword>
<gene>
    <name evidence="2" type="ORF">CLV40_10892</name>
</gene>
<keyword evidence="3" id="KW-1185">Reference proteome</keyword>
<dbReference type="OrthoDB" id="3464783at2"/>
<keyword evidence="1" id="KW-0812">Transmembrane</keyword>
<sequence>MAESTLDLPVPRTSKEDISGVDLVRTNVSGLLTPAPRLPRVAVSAESIGLTVVDGTVIGSRRLTDPPGRREAVEATVGLLRGVGAHAEATGARLQSVIADLVRDHGPDGTPRRSGTRLLARVETAGGPVLLGTATGGDTARLPLAGLADLPDRIDRIDRVGSLDRLRDRPLVLWPSVAVVLVAGLVFSLTSTRGKHNAARLAGRRVLPPLTVVAEGTTLVDAGVLTAPTWVGPVQWDHDAGREVPDPVLTLSARGADTERPDDAVDLVWCVEGLSRYHADGTVRLRCLAKADGRWSALTLAGKPIHLLRHLTGFTGPQETVYTDSVVTTKALVLNRARTMEEQGHGRITED</sequence>
<dbReference type="Proteomes" id="UP000239203">
    <property type="component" value="Unassembled WGS sequence"/>
</dbReference>
<protein>
    <submittedName>
        <fullName evidence="2">Uncharacterized protein</fullName>
    </submittedName>
</protein>
<feature type="transmembrane region" description="Helical" evidence="1">
    <location>
        <begin position="171"/>
        <end position="190"/>
    </location>
</feature>
<reference evidence="2 3" key="1">
    <citation type="submission" date="2018-02" db="EMBL/GenBank/DDBJ databases">
        <title>Genomic Encyclopedia of Archaeal and Bacterial Type Strains, Phase II (KMG-II): from individual species to whole genera.</title>
        <authorList>
            <person name="Goeker M."/>
        </authorList>
    </citation>
    <scope>NUCLEOTIDE SEQUENCE [LARGE SCALE GENOMIC DNA]</scope>
    <source>
        <strain evidence="2 3">YU 961-1</strain>
    </source>
</reference>
<proteinExistence type="predicted"/>
<accession>A0A2S6GPC1</accession>
<dbReference type="RefSeq" id="WP_146108067.1">
    <property type="nucleotide sequence ID" value="NZ_CP154825.1"/>
</dbReference>